<reference evidence="10 11" key="1">
    <citation type="submission" date="2016-10" db="EMBL/GenBank/DDBJ databases">
        <authorList>
            <person name="de Groot N.N."/>
        </authorList>
    </citation>
    <scope>NUCLEOTIDE SEQUENCE [LARGE SCALE GENOMIC DNA]</scope>
    <source>
        <strain evidence="10 11">CGMCC 1.10210</strain>
    </source>
</reference>
<dbReference type="InterPro" id="IPR002586">
    <property type="entry name" value="CobQ/CobB/MinD/ParA_Nub-bd_dom"/>
</dbReference>
<dbReference type="STRING" id="728005.SAMN04488059_103266"/>
<proteinExistence type="inferred from homology"/>
<name>A0A1I1HY04_9HYPH</name>
<comment type="pathway">
    <text evidence="1 7">Cofactor biosynthesis; adenosylcobalamin biosynthesis.</text>
</comment>
<evidence type="ECO:0000256" key="2">
    <source>
        <dbReference type="ARBA" id="ARBA00006205"/>
    </source>
</evidence>
<evidence type="ECO:0000256" key="6">
    <source>
        <dbReference type="ARBA" id="ARBA00025166"/>
    </source>
</evidence>
<dbReference type="InterPro" id="IPR027417">
    <property type="entry name" value="P-loop_NTPase"/>
</dbReference>
<dbReference type="Gene3D" id="3.40.50.300">
    <property type="entry name" value="P-loop containing nucleotide triphosphate hydrolases"/>
    <property type="match status" value="1"/>
</dbReference>
<dbReference type="SUPFAM" id="SSF52317">
    <property type="entry name" value="Class I glutamine amidotransferase-like"/>
    <property type="match status" value="1"/>
</dbReference>
<dbReference type="PANTHER" id="PTHR21343">
    <property type="entry name" value="DETHIOBIOTIN SYNTHETASE"/>
    <property type="match status" value="1"/>
</dbReference>
<protein>
    <recommendedName>
        <fullName evidence="3 7">Cobyric acid synthase</fullName>
    </recommendedName>
</protein>
<comment type="similarity">
    <text evidence="2 7">Belongs to the CobB/CobQ family. CobQ subfamily.</text>
</comment>
<dbReference type="AlphaFoldDB" id="A0A1I1HY04"/>
<keyword evidence="5 7" id="KW-0315">Glutamine amidotransferase</keyword>
<organism evidence="10 11">
    <name type="scientific">Devosia psychrophila</name>
    <dbReference type="NCBI Taxonomy" id="728005"/>
    <lineage>
        <taxon>Bacteria</taxon>
        <taxon>Pseudomonadati</taxon>
        <taxon>Pseudomonadota</taxon>
        <taxon>Alphaproteobacteria</taxon>
        <taxon>Hyphomicrobiales</taxon>
        <taxon>Devosiaceae</taxon>
        <taxon>Devosia</taxon>
    </lineage>
</organism>
<dbReference type="InterPro" id="IPR004459">
    <property type="entry name" value="CobQ_synth"/>
</dbReference>
<evidence type="ECO:0000259" key="8">
    <source>
        <dbReference type="Pfam" id="PF01656"/>
    </source>
</evidence>
<feature type="active site" description="Nucleophile" evidence="7">
    <location>
        <position position="334"/>
    </location>
</feature>
<dbReference type="InterPro" id="IPR011698">
    <property type="entry name" value="GATase_3"/>
</dbReference>
<feature type="domain" description="CobQ/CobB/MinD/ParA nucleotide binding" evidence="8">
    <location>
        <begin position="7"/>
        <end position="238"/>
    </location>
</feature>
<evidence type="ECO:0000313" key="11">
    <source>
        <dbReference type="Proteomes" id="UP000182258"/>
    </source>
</evidence>
<dbReference type="SUPFAM" id="SSF52540">
    <property type="entry name" value="P-loop containing nucleoside triphosphate hydrolases"/>
    <property type="match status" value="1"/>
</dbReference>
<dbReference type="NCBIfam" id="NF001989">
    <property type="entry name" value="PRK00784.1"/>
    <property type="match status" value="1"/>
</dbReference>
<dbReference type="EMBL" id="FOMB01000003">
    <property type="protein sequence ID" value="SFC28824.1"/>
    <property type="molecule type" value="Genomic_DNA"/>
</dbReference>
<dbReference type="CDD" id="cd01750">
    <property type="entry name" value="GATase1_CobQ"/>
    <property type="match status" value="1"/>
</dbReference>
<dbReference type="Gene3D" id="3.40.50.880">
    <property type="match status" value="1"/>
</dbReference>
<dbReference type="InterPro" id="IPR029062">
    <property type="entry name" value="Class_I_gatase-like"/>
</dbReference>
<dbReference type="Pfam" id="PF01656">
    <property type="entry name" value="CbiA"/>
    <property type="match status" value="1"/>
</dbReference>
<evidence type="ECO:0000256" key="3">
    <source>
        <dbReference type="ARBA" id="ARBA00019833"/>
    </source>
</evidence>
<dbReference type="HAMAP" id="MF_00028">
    <property type="entry name" value="CobQ"/>
    <property type="match status" value="1"/>
</dbReference>
<dbReference type="Proteomes" id="UP000182258">
    <property type="component" value="Unassembled WGS sequence"/>
</dbReference>
<dbReference type="NCBIfam" id="TIGR00313">
    <property type="entry name" value="cobQ"/>
    <property type="match status" value="1"/>
</dbReference>
<dbReference type="GO" id="GO:0003824">
    <property type="term" value="F:catalytic activity"/>
    <property type="evidence" value="ECO:0007669"/>
    <property type="project" value="InterPro"/>
</dbReference>
<feature type="active site" evidence="7">
    <location>
        <position position="431"/>
    </location>
</feature>
<evidence type="ECO:0000313" key="10">
    <source>
        <dbReference type="EMBL" id="SFC28824.1"/>
    </source>
</evidence>
<gene>
    <name evidence="7" type="primary">cobQ</name>
    <name evidence="10" type="ORF">SAMN04488059_103266</name>
</gene>
<dbReference type="Pfam" id="PF07685">
    <property type="entry name" value="GATase_3"/>
    <property type="match status" value="1"/>
</dbReference>
<dbReference type="UniPathway" id="UPA00148"/>
<dbReference type="GO" id="GO:0015420">
    <property type="term" value="F:ABC-type vitamin B12 transporter activity"/>
    <property type="evidence" value="ECO:0007669"/>
    <property type="project" value="UniProtKB-UniRule"/>
</dbReference>
<evidence type="ECO:0000256" key="5">
    <source>
        <dbReference type="ARBA" id="ARBA00022962"/>
    </source>
</evidence>
<dbReference type="PROSITE" id="PS51274">
    <property type="entry name" value="GATASE_COBBQ"/>
    <property type="match status" value="1"/>
</dbReference>
<feature type="domain" description="CobB/CobQ-like glutamine amidotransferase" evidence="9">
    <location>
        <begin position="256"/>
        <end position="438"/>
    </location>
</feature>
<evidence type="ECO:0000256" key="1">
    <source>
        <dbReference type="ARBA" id="ARBA00004953"/>
    </source>
</evidence>
<accession>A0A1I1HY04</accession>
<dbReference type="InterPro" id="IPR033949">
    <property type="entry name" value="CobQ_GATase1"/>
</dbReference>
<sequence length="488" mass="51539">MMAKSLMFMGTGSDVGKSLLVAGLCRALANRGLRIAPFKPQNMSNNAAVTADGGEIGRAQALQARAARREPVTAMNPILLKPEQETGSQVIVRGQRRASMSARAYWQERGNLMPEVLQAFQELASDVDVVLVEGAGSASEVNLRANDLANFGFAQAANVPVVLVGDIQRGGVIASVVGTFAVIDPADARRIKATLINKFQGDPSLFEAGIEFIAERTGVPCLGPVPWFADAGKLPAEDSLALSTASTNASRLLTFAVAQLPRIANFDDLDPLRAEPNVNVVMVQPGSPIPRDADWIILPGSKATRSDLAALRDSGWDIDIAAHHRAGGRVLGICGGYQILGRSIADPDGIEGKPGTSEGLGLLDVETVLTPVKQLRVEQATHAASGTAISGYHMHMGVTEGIDRRRAFAHVGGEAEGSISKDGRVMGTYLHGLFAADPFRRAFLGNLASPDIAYEASIEQTLDDLAAHLEKHLDIDGLLALAEPVGQI</sequence>
<dbReference type="GO" id="GO:0009236">
    <property type="term" value="P:cobalamin biosynthetic process"/>
    <property type="evidence" value="ECO:0007669"/>
    <property type="project" value="UniProtKB-UniRule"/>
</dbReference>
<dbReference type="PANTHER" id="PTHR21343:SF1">
    <property type="entry name" value="COBYRIC ACID SYNTHASE"/>
    <property type="match status" value="1"/>
</dbReference>
<evidence type="ECO:0000256" key="4">
    <source>
        <dbReference type="ARBA" id="ARBA00022573"/>
    </source>
</evidence>
<keyword evidence="4 7" id="KW-0169">Cobalamin biosynthesis</keyword>
<evidence type="ECO:0000259" key="9">
    <source>
        <dbReference type="Pfam" id="PF07685"/>
    </source>
</evidence>
<comment type="function">
    <text evidence="6 7">Catalyzes amidations at positions B, D, E, and G on adenosylcobyrinic A,C-diamide. NH(2) groups are provided by glutamine, and one molecule of ATP is hydrogenolyzed for each amidation.</text>
</comment>
<evidence type="ECO:0000256" key="7">
    <source>
        <dbReference type="HAMAP-Rule" id="MF_00028"/>
    </source>
</evidence>